<reference evidence="2 3" key="1">
    <citation type="submission" date="2017-09" db="EMBL/GenBank/DDBJ databases">
        <title>Sphingomonas panjinensis sp.nov., isolated from oil-contaminated soil.</title>
        <authorList>
            <person name="Wang L."/>
            <person name="Chen L."/>
        </authorList>
    </citation>
    <scope>NUCLEOTIDE SEQUENCE [LARGE SCALE GENOMIC DNA]</scope>
    <source>
        <strain evidence="2 3">FW-11</strain>
    </source>
</reference>
<dbReference type="EMBL" id="NWBU01000005">
    <property type="protein sequence ID" value="PTQ12326.1"/>
    <property type="molecule type" value="Genomic_DNA"/>
</dbReference>
<dbReference type="Proteomes" id="UP000244162">
    <property type="component" value="Unassembled WGS sequence"/>
</dbReference>
<evidence type="ECO:0000256" key="1">
    <source>
        <dbReference type="SAM" id="Phobius"/>
    </source>
</evidence>
<organism evidence="2 3">
    <name type="scientific">Sphingomonas oleivorans</name>
    <dbReference type="NCBI Taxonomy" id="1735121"/>
    <lineage>
        <taxon>Bacteria</taxon>
        <taxon>Pseudomonadati</taxon>
        <taxon>Pseudomonadota</taxon>
        <taxon>Alphaproteobacteria</taxon>
        <taxon>Sphingomonadales</taxon>
        <taxon>Sphingomonadaceae</taxon>
        <taxon>Sphingomonas</taxon>
    </lineage>
</organism>
<dbReference type="RefSeq" id="WP_107967189.1">
    <property type="nucleotide sequence ID" value="NZ_NWBU01000005.1"/>
</dbReference>
<name>A0A2T5G040_9SPHN</name>
<gene>
    <name evidence="2" type="ORF">CLG96_07270</name>
</gene>
<comment type="caution">
    <text evidence="2">The sequence shown here is derived from an EMBL/GenBank/DDBJ whole genome shotgun (WGS) entry which is preliminary data.</text>
</comment>
<dbReference type="AlphaFoldDB" id="A0A2T5G040"/>
<proteinExistence type="predicted"/>
<evidence type="ECO:0000313" key="3">
    <source>
        <dbReference type="Proteomes" id="UP000244162"/>
    </source>
</evidence>
<accession>A0A2T5G040</accession>
<keyword evidence="3" id="KW-1185">Reference proteome</keyword>
<keyword evidence="1" id="KW-1133">Transmembrane helix</keyword>
<keyword evidence="1" id="KW-0472">Membrane</keyword>
<keyword evidence="1" id="KW-0812">Transmembrane</keyword>
<protein>
    <submittedName>
        <fullName evidence="2">Uncharacterized protein</fullName>
    </submittedName>
</protein>
<feature type="transmembrane region" description="Helical" evidence="1">
    <location>
        <begin position="35"/>
        <end position="63"/>
    </location>
</feature>
<sequence>MRVLVSAAFAYSLFASFILSSMSRNQRAKRPHAPMLALCGWGLMSLSFTVALLLLGVAAMRLLGL</sequence>
<evidence type="ECO:0000313" key="2">
    <source>
        <dbReference type="EMBL" id="PTQ12326.1"/>
    </source>
</evidence>